<dbReference type="EMBL" id="FOKJ01000050">
    <property type="protein sequence ID" value="SFB44963.1"/>
    <property type="molecule type" value="Genomic_DNA"/>
</dbReference>
<accession>A0A1I1B8V2</accession>
<proteinExistence type="predicted"/>
<name>A0A1I1B8V2_9GAMM</name>
<protein>
    <submittedName>
        <fullName evidence="1">Uncharacterized protein</fullName>
    </submittedName>
</protein>
<reference evidence="1 2" key="1">
    <citation type="submission" date="2016-10" db="EMBL/GenBank/DDBJ databases">
        <authorList>
            <person name="Varghese N."/>
            <person name="Submissions S."/>
        </authorList>
    </citation>
    <scope>NUCLEOTIDE SEQUENCE [LARGE SCALE GENOMIC DNA]</scope>
    <source>
        <strain evidence="1 2">DSM 282</strain>
    </source>
</reference>
<evidence type="ECO:0000313" key="2">
    <source>
        <dbReference type="Proteomes" id="UP000198861"/>
    </source>
</evidence>
<gene>
    <name evidence="1" type="ORF">SAMN04244571_02897</name>
</gene>
<organism evidence="1 2">
    <name type="scientific">Azotobacter beijerinckii</name>
    <dbReference type="NCBI Taxonomy" id="170623"/>
    <lineage>
        <taxon>Bacteria</taxon>
        <taxon>Pseudomonadati</taxon>
        <taxon>Pseudomonadota</taxon>
        <taxon>Gammaproteobacteria</taxon>
        <taxon>Pseudomonadales</taxon>
        <taxon>Pseudomonadaceae</taxon>
        <taxon>Azotobacter</taxon>
    </lineage>
</organism>
<comment type="caution">
    <text evidence="1">The sequence shown here is derived from an EMBL/GenBank/DDBJ whole genome shotgun (WGS) entry which is preliminary data.</text>
</comment>
<sequence>MLAPWLRNVQSVESVQKFFEDEYRSTLQANRIEGLHYPEYPEPELGGNGFTKATQLREPISFAGGKVRCIAPEMIDANTRYWMSMKLLCSDEQIESLNFDFFCEVWIAVVESTEGLRAGYWSQGAY</sequence>
<keyword evidence="2" id="KW-1185">Reference proteome</keyword>
<dbReference type="Proteomes" id="UP000198861">
    <property type="component" value="Unassembled WGS sequence"/>
</dbReference>
<evidence type="ECO:0000313" key="1">
    <source>
        <dbReference type="EMBL" id="SFB44963.1"/>
    </source>
</evidence>